<comment type="caution">
    <text evidence="1">The sequence shown here is derived from an EMBL/GenBank/DDBJ whole genome shotgun (WGS) entry which is preliminary data.</text>
</comment>
<sequence>MSQDDGITFHPDGSVPQHGEVFVFGSNLAGMHGGGAAAEAVRRFGAQMGVGWGYMGAPPRHSFAIPTLDEHFEVLPLEEIARYVERFIRFVAEHPQLRFFVTRVGCGIAGYRDEQIAPLFRPLIAIGRCSFAEKWRPYLLGKR</sequence>
<dbReference type="Proteomes" id="UP000669605">
    <property type="component" value="Unassembled WGS sequence"/>
</dbReference>
<proteinExistence type="predicted"/>
<dbReference type="RefSeq" id="WP_169115417.1">
    <property type="nucleotide sequence ID" value="NZ_JAAAUB010000003.1"/>
</dbReference>
<name>A0ABX1QLF2_9PROT</name>
<organism evidence="1 2">
    <name type="scientific">Tepidiphilus baoligensis</name>
    <dbReference type="NCBI Taxonomy" id="2698687"/>
    <lineage>
        <taxon>Bacteria</taxon>
        <taxon>Pseudomonadati</taxon>
        <taxon>Pseudomonadota</taxon>
        <taxon>Hydrogenophilia</taxon>
        <taxon>Hydrogenophilales</taxon>
        <taxon>Hydrogenophilaceae</taxon>
        <taxon>Tepidiphilus</taxon>
    </lineage>
</organism>
<accession>A0ABX1QLF2</accession>
<gene>
    <name evidence="1" type="ORF">GV368_03260</name>
</gene>
<dbReference type="EMBL" id="JAAAUB010000003">
    <property type="protein sequence ID" value="NMH16140.1"/>
    <property type="molecule type" value="Genomic_DNA"/>
</dbReference>
<reference evidence="1 2" key="1">
    <citation type="journal article" date="2020" name="Curr. Microbiol.">
        <title>Tepidiphilus baoligensis sp. nov., a Novel Bacterium of the Family Hydrogenophilaceae Isolated from an Oil Reservoir.</title>
        <authorList>
            <person name="Zhang X."/>
            <person name="Wang G."/>
            <person name="Ma X."/>
            <person name="Yu J."/>
            <person name="You J."/>
            <person name="Xue Y."/>
            <person name="Ma Y."/>
        </authorList>
    </citation>
    <scope>NUCLEOTIDE SEQUENCE [LARGE SCALE GENOMIC DNA]</scope>
    <source>
        <strain evidence="1 2">B18-69</strain>
    </source>
</reference>
<evidence type="ECO:0000313" key="1">
    <source>
        <dbReference type="EMBL" id="NMH16140.1"/>
    </source>
</evidence>
<protein>
    <recommendedName>
        <fullName evidence="3">Macro domain-containing protein</fullName>
    </recommendedName>
</protein>
<evidence type="ECO:0000313" key="2">
    <source>
        <dbReference type="Proteomes" id="UP000669605"/>
    </source>
</evidence>
<keyword evidence="2" id="KW-1185">Reference proteome</keyword>
<evidence type="ECO:0008006" key="3">
    <source>
        <dbReference type="Google" id="ProtNLM"/>
    </source>
</evidence>